<evidence type="ECO:0000313" key="3">
    <source>
        <dbReference type="Proteomes" id="UP000193685"/>
    </source>
</evidence>
<accession>A0A1Y2ES62</accession>
<dbReference type="AlphaFoldDB" id="A0A1Y2ES62"/>
<comment type="caution">
    <text evidence="2">The sequence shown here is derived from an EMBL/GenBank/DDBJ whole genome shotgun (WGS) entry which is preliminary data.</text>
</comment>
<evidence type="ECO:0000256" key="1">
    <source>
        <dbReference type="SAM" id="MobiDB-lite"/>
    </source>
</evidence>
<name>A0A1Y2ES62_PROLT</name>
<protein>
    <submittedName>
        <fullName evidence="2">Uncharacterized protein</fullName>
    </submittedName>
</protein>
<dbReference type="RefSeq" id="XP_040722021.1">
    <property type="nucleotide sequence ID" value="XM_040870245.1"/>
</dbReference>
<reference evidence="2 3" key="1">
    <citation type="submission" date="2016-07" db="EMBL/GenBank/DDBJ databases">
        <title>Pervasive Adenine N6-methylation of Active Genes in Fungi.</title>
        <authorList>
            <consortium name="DOE Joint Genome Institute"/>
            <person name="Mondo S.J."/>
            <person name="Dannebaum R.O."/>
            <person name="Kuo R.C."/>
            <person name="Labutti K."/>
            <person name="Haridas S."/>
            <person name="Kuo A."/>
            <person name="Salamov A."/>
            <person name="Ahrendt S.R."/>
            <person name="Lipzen A."/>
            <person name="Sullivan W."/>
            <person name="Andreopoulos W.B."/>
            <person name="Clum A."/>
            <person name="Lindquist E."/>
            <person name="Daum C."/>
            <person name="Ramamoorthy G.K."/>
            <person name="Gryganskyi A."/>
            <person name="Culley D."/>
            <person name="Magnuson J.K."/>
            <person name="James T.Y."/>
            <person name="O'Malley M.A."/>
            <person name="Stajich J.E."/>
            <person name="Spatafora J.W."/>
            <person name="Visel A."/>
            <person name="Grigoriev I.V."/>
        </authorList>
    </citation>
    <scope>NUCLEOTIDE SEQUENCE [LARGE SCALE GENOMIC DNA]</scope>
    <source>
        <strain evidence="2 3">12-1054</strain>
    </source>
</reference>
<feature type="region of interest" description="Disordered" evidence="1">
    <location>
        <begin position="45"/>
        <end position="75"/>
    </location>
</feature>
<proteinExistence type="predicted"/>
<sequence>MRPDFGIVPAILSCSWLEELSQSFVAVALTKFPIQWVPALNAGNRSTHSSWGHEKHHLRLHHQSQHSNSFEKHSL</sequence>
<dbReference type="Proteomes" id="UP000193685">
    <property type="component" value="Unassembled WGS sequence"/>
</dbReference>
<feature type="compositionally biased region" description="Basic residues" evidence="1">
    <location>
        <begin position="54"/>
        <end position="64"/>
    </location>
</feature>
<dbReference type="EMBL" id="MCFI01000030">
    <property type="protein sequence ID" value="ORY74372.1"/>
    <property type="molecule type" value="Genomic_DNA"/>
</dbReference>
<dbReference type="GeneID" id="63786844"/>
<evidence type="ECO:0000313" key="2">
    <source>
        <dbReference type="EMBL" id="ORY74372.1"/>
    </source>
</evidence>
<gene>
    <name evidence="2" type="ORF">BCR37DRAFT_384499</name>
</gene>
<organism evidence="2 3">
    <name type="scientific">Protomyces lactucae-debilis</name>
    <dbReference type="NCBI Taxonomy" id="2754530"/>
    <lineage>
        <taxon>Eukaryota</taxon>
        <taxon>Fungi</taxon>
        <taxon>Dikarya</taxon>
        <taxon>Ascomycota</taxon>
        <taxon>Taphrinomycotina</taxon>
        <taxon>Taphrinomycetes</taxon>
        <taxon>Taphrinales</taxon>
        <taxon>Protomycetaceae</taxon>
        <taxon>Protomyces</taxon>
    </lineage>
</organism>
<keyword evidence="3" id="KW-1185">Reference proteome</keyword>